<keyword evidence="3" id="KW-1185">Reference proteome</keyword>
<gene>
    <name evidence="2" type="ORF">KGQ19_05580</name>
</gene>
<dbReference type="InterPro" id="IPR024072">
    <property type="entry name" value="DHFR-like_dom_sf"/>
</dbReference>
<dbReference type="Pfam" id="PF01872">
    <property type="entry name" value="RibD_C"/>
    <property type="match status" value="1"/>
</dbReference>
<dbReference type="InterPro" id="IPR002734">
    <property type="entry name" value="RibDG_C"/>
</dbReference>
<accession>A0ABS5KIX4</accession>
<organism evidence="2 3">
    <name type="scientific">Catenulispora pinistramenti</name>
    <dbReference type="NCBI Taxonomy" id="2705254"/>
    <lineage>
        <taxon>Bacteria</taxon>
        <taxon>Bacillati</taxon>
        <taxon>Actinomycetota</taxon>
        <taxon>Actinomycetes</taxon>
        <taxon>Catenulisporales</taxon>
        <taxon>Catenulisporaceae</taxon>
        <taxon>Catenulispora</taxon>
    </lineage>
</organism>
<sequence>MSTVTANMSMSLDGFVNHPTDGVDTLFRWYSRGEVVTGTDGDHDWEFKTDASEAQDLQGAKDSIGAIVYGRRSFDAAEGWHGTHPLGVPVVVLTHSAPRDWEYAGRSVHFVTEGGIAAAIARGRELGGGRTVVIGSADLTQQALNEGLLDELTVDLVAAMLGAGTRFFDNLKGAPYELEQTSVRPGNGVTHLAYRVVKP</sequence>
<reference evidence="2 3" key="1">
    <citation type="submission" date="2020-02" db="EMBL/GenBank/DDBJ databases">
        <title>Acidophilic actinobacteria isolated from forest soil.</title>
        <authorList>
            <person name="Golinska P."/>
        </authorList>
    </citation>
    <scope>NUCLEOTIDE SEQUENCE [LARGE SCALE GENOMIC DNA]</scope>
    <source>
        <strain evidence="2 3">NL8</strain>
    </source>
</reference>
<comment type="caution">
    <text evidence="2">The sequence shown here is derived from an EMBL/GenBank/DDBJ whole genome shotgun (WGS) entry which is preliminary data.</text>
</comment>
<feature type="domain" description="Bacterial bifunctional deaminase-reductase C-terminal" evidence="1">
    <location>
        <begin position="3"/>
        <end position="183"/>
    </location>
</feature>
<evidence type="ECO:0000313" key="3">
    <source>
        <dbReference type="Proteomes" id="UP000730482"/>
    </source>
</evidence>
<evidence type="ECO:0000313" key="2">
    <source>
        <dbReference type="EMBL" id="MBS2546332.1"/>
    </source>
</evidence>
<evidence type="ECO:0000259" key="1">
    <source>
        <dbReference type="Pfam" id="PF01872"/>
    </source>
</evidence>
<dbReference type="SUPFAM" id="SSF53597">
    <property type="entry name" value="Dihydrofolate reductase-like"/>
    <property type="match status" value="1"/>
</dbReference>
<dbReference type="RefSeq" id="WP_212007984.1">
    <property type="nucleotide sequence ID" value="NZ_JAAFYZ010000012.1"/>
</dbReference>
<name>A0ABS5KIX4_9ACTN</name>
<dbReference type="Proteomes" id="UP000730482">
    <property type="component" value="Unassembled WGS sequence"/>
</dbReference>
<dbReference type="Gene3D" id="3.40.430.10">
    <property type="entry name" value="Dihydrofolate Reductase, subunit A"/>
    <property type="match status" value="1"/>
</dbReference>
<dbReference type="EMBL" id="JAAFYZ010000012">
    <property type="protein sequence ID" value="MBS2546332.1"/>
    <property type="molecule type" value="Genomic_DNA"/>
</dbReference>
<proteinExistence type="predicted"/>
<protein>
    <submittedName>
        <fullName evidence="2">Dihydrofolate reductase family protein</fullName>
    </submittedName>
</protein>